<dbReference type="PANTHER" id="PTHR30408:SF13">
    <property type="entry name" value="TYPE I RESTRICTION ENZYME HINDI SPECIFICITY SUBUNIT"/>
    <property type="match status" value="1"/>
</dbReference>
<feature type="domain" description="Type I restriction modification DNA specificity" evidence="4">
    <location>
        <begin position="2"/>
        <end position="182"/>
    </location>
</feature>
<evidence type="ECO:0000313" key="5">
    <source>
        <dbReference type="EMBL" id="PTI31136.1"/>
    </source>
</evidence>
<comment type="caution">
    <text evidence="5">The sequence shown here is derived from an EMBL/GenBank/DDBJ whole genome shotgun (WGS) entry which is preliminary data.</text>
</comment>
<evidence type="ECO:0000256" key="3">
    <source>
        <dbReference type="ARBA" id="ARBA00023125"/>
    </source>
</evidence>
<evidence type="ECO:0000256" key="1">
    <source>
        <dbReference type="ARBA" id="ARBA00010923"/>
    </source>
</evidence>
<dbReference type="InterPro" id="IPR000055">
    <property type="entry name" value="Restrct_endonuc_typeI_TRD"/>
</dbReference>
<reference evidence="5 6" key="1">
    <citation type="journal article" date="2016" name="Front. Microbiol.">
        <title>Comprehensive Phylogenetic Analysis of Bovine Non-aureus Staphylococci Species Based on Whole-Genome Sequencing.</title>
        <authorList>
            <person name="Naushad S."/>
            <person name="Barkema H.W."/>
            <person name="Luby C."/>
            <person name="Condas L.A."/>
            <person name="Nobrega D.B."/>
            <person name="Carson D.A."/>
            <person name="De Buck J."/>
        </authorList>
    </citation>
    <scope>NUCLEOTIDE SEQUENCE [LARGE SCALE GENOMIC DNA]</scope>
    <source>
        <strain evidence="5 6">SNUC 2204</strain>
    </source>
</reference>
<protein>
    <submittedName>
        <fullName evidence="5">Restriction endonuclease subunit S</fullName>
    </submittedName>
</protein>
<organism evidence="5 6">
    <name type="scientific">Mammaliicoccus vitulinus</name>
    <dbReference type="NCBI Taxonomy" id="71237"/>
    <lineage>
        <taxon>Bacteria</taxon>
        <taxon>Bacillati</taxon>
        <taxon>Bacillota</taxon>
        <taxon>Bacilli</taxon>
        <taxon>Bacillales</taxon>
        <taxon>Staphylococcaceae</taxon>
        <taxon>Mammaliicoccus</taxon>
    </lineage>
</organism>
<dbReference type="SUPFAM" id="SSF116734">
    <property type="entry name" value="DNA methylase specificity domain"/>
    <property type="match status" value="2"/>
</dbReference>
<keyword evidence="3" id="KW-0238">DNA-binding</keyword>
<dbReference type="Pfam" id="PF01420">
    <property type="entry name" value="Methylase_S"/>
    <property type="match status" value="2"/>
</dbReference>
<evidence type="ECO:0000256" key="2">
    <source>
        <dbReference type="ARBA" id="ARBA00022747"/>
    </source>
</evidence>
<feature type="domain" description="Type I restriction modification DNA specificity" evidence="4">
    <location>
        <begin position="222"/>
        <end position="407"/>
    </location>
</feature>
<dbReference type="InterPro" id="IPR044946">
    <property type="entry name" value="Restrct_endonuc_typeI_TRD_sf"/>
</dbReference>
<sequence>MEFKEYYLGELCEIKSSKRIYAKDYVNKGIPFYRSKEIIEKSKGLDISQNLYIDNKKFEEIEEKHGIPETGDLLLTSVGTLGVPYIVKNEKFYFKDGNLTWFTNFKSLLNQYYLFYWFKSKEGKGEINRVTIGSTQKALTIKNLRYLKITLPDKKNQFKIINLIQKIENKLENNKQVIANLEELSQTLFKRWFVDFEFPDENGNPYKSSGGEMVDSELGKIPKGWEIVNLNDISLKISKGTTPKKDINTESSSQNIPFLKVKDLSDFYDIKMENVQYISKNTHENLLKRSKLQPQDILLSIAGTIGRIAYVPTTLKNVNINQAIGFIRLKNNNYFLYIYNYLKQNDFQNYLTKSVVQAVQANISLKVIKEYKVLIPVNNLINDWDSHIQSLHDKIGIKKNEINQLTQLRDTLLPKLMSGEIEIPDDIEVNEDELSI</sequence>
<dbReference type="RefSeq" id="WP_107556502.1">
    <property type="nucleotide sequence ID" value="NZ_PZFK01000001.1"/>
</dbReference>
<dbReference type="Gene3D" id="3.90.220.20">
    <property type="entry name" value="DNA methylase specificity domains"/>
    <property type="match status" value="2"/>
</dbReference>
<dbReference type="Proteomes" id="UP000241209">
    <property type="component" value="Unassembled WGS sequence"/>
</dbReference>
<dbReference type="GO" id="GO:0003677">
    <property type="term" value="F:DNA binding"/>
    <property type="evidence" value="ECO:0007669"/>
    <property type="project" value="UniProtKB-KW"/>
</dbReference>
<dbReference type="GO" id="GO:0009307">
    <property type="term" value="P:DNA restriction-modification system"/>
    <property type="evidence" value="ECO:0007669"/>
    <property type="project" value="UniProtKB-KW"/>
</dbReference>
<comment type="similarity">
    <text evidence="1">Belongs to the type-I restriction system S methylase family.</text>
</comment>
<gene>
    <name evidence="5" type="ORF">BU072_00620</name>
</gene>
<accession>A0A2T4PX77</accession>
<dbReference type="InterPro" id="IPR052021">
    <property type="entry name" value="Type-I_RS_S_subunit"/>
</dbReference>
<proteinExistence type="inferred from homology"/>
<evidence type="ECO:0000259" key="4">
    <source>
        <dbReference type="Pfam" id="PF01420"/>
    </source>
</evidence>
<dbReference type="AlphaFoldDB" id="A0A2T4PX77"/>
<dbReference type="PANTHER" id="PTHR30408">
    <property type="entry name" value="TYPE-1 RESTRICTION ENZYME ECOKI SPECIFICITY PROTEIN"/>
    <property type="match status" value="1"/>
</dbReference>
<keyword evidence="5" id="KW-0378">Hydrolase</keyword>
<evidence type="ECO:0000313" key="6">
    <source>
        <dbReference type="Proteomes" id="UP000241209"/>
    </source>
</evidence>
<keyword evidence="2" id="KW-0680">Restriction system</keyword>
<dbReference type="GO" id="GO:0004519">
    <property type="term" value="F:endonuclease activity"/>
    <property type="evidence" value="ECO:0007669"/>
    <property type="project" value="UniProtKB-KW"/>
</dbReference>
<keyword evidence="5" id="KW-0540">Nuclease</keyword>
<name>A0A2T4PX77_9STAP</name>
<keyword evidence="5" id="KW-0255">Endonuclease</keyword>
<dbReference type="EMBL" id="PZFK01000001">
    <property type="protein sequence ID" value="PTI31136.1"/>
    <property type="molecule type" value="Genomic_DNA"/>
</dbReference>